<reference evidence="2 3" key="1">
    <citation type="submission" date="2019-10" db="EMBL/GenBank/DDBJ databases">
        <title>Prolixibacter strains distinguished by the presence of nitrate reductase genes were adept at nitrate-dependent anaerobic corrosion of metallic iron and carbon steel.</title>
        <authorList>
            <person name="Iino T."/>
            <person name="Shono N."/>
            <person name="Ito K."/>
            <person name="Nakamura R."/>
            <person name="Sueoka K."/>
            <person name="Harayama S."/>
            <person name="Ohkuma M."/>
        </authorList>
    </citation>
    <scope>NUCLEOTIDE SEQUENCE [LARGE SCALE GENOMIC DNA]</scope>
    <source>
        <strain evidence="2 3">MIC1-1</strain>
    </source>
</reference>
<evidence type="ECO:0000313" key="3">
    <source>
        <dbReference type="Proteomes" id="UP000396862"/>
    </source>
</evidence>
<sequence length="378" mass="43456">MAQSDFRSGYIINQQNDTVWGKVDYRQDSKRYQQCRFKKEDQIAEYSPQQIKGYGFSNDEAYSSVVIDSSFVEILVEGKLSLYRQGPKFYVQKKGEKLQVLERKVETIIKDNKTYQRESDAWKGIMIYLTSDCLKNATNLLTNMHVTERDLTQLVVKYNKCQGTNLTVYKEDKPWTKLVIGAAVGATYTTLKTTYHMDMYSYMKDRYTSIDPTVGVVLDFSSPRIMEKLSLQPEVYFTKSSYTGFVVLNTVASTDYHNTQIDLTTISIPISLKYSLPKREYSGYIQGGFNFDYHIKAATNLRTEKAWLYDTVTTTESKAFDVNKKQGGFWGGIGFLKAFSHFDGSINVRYFHMLKLSQTAGIDMNSDKITFTVIIYSK</sequence>
<organism evidence="2 3">
    <name type="scientific">Prolixibacter denitrificans</name>
    <dbReference type="NCBI Taxonomy" id="1541063"/>
    <lineage>
        <taxon>Bacteria</taxon>
        <taxon>Pseudomonadati</taxon>
        <taxon>Bacteroidota</taxon>
        <taxon>Bacteroidia</taxon>
        <taxon>Marinilabiliales</taxon>
        <taxon>Prolixibacteraceae</taxon>
        <taxon>Prolixibacter</taxon>
    </lineage>
</organism>
<comment type="caution">
    <text evidence="2">The sequence shown here is derived from an EMBL/GenBank/DDBJ whole genome shotgun (WGS) entry which is preliminary data.</text>
</comment>
<accession>A0ABQ0ZL07</accession>
<dbReference type="Proteomes" id="UP000396862">
    <property type="component" value="Unassembled WGS sequence"/>
</dbReference>
<dbReference type="InterPro" id="IPR025665">
    <property type="entry name" value="Beta-barrel_OMP_2"/>
</dbReference>
<dbReference type="Pfam" id="PF13568">
    <property type="entry name" value="OMP_b-brl_2"/>
    <property type="match status" value="1"/>
</dbReference>
<dbReference type="EMBL" id="BLAU01000001">
    <property type="protein sequence ID" value="GET22111.1"/>
    <property type="molecule type" value="Genomic_DNA"/>
</dbReference>
<protein>
    <recommendedName>
        <fullName evidence="1">Outer membrane protein beta-barrel domain-containing protein</fullName>
    </recommendedName>
</protein>
<evidence type="ECO:0000259" key="1">
    <source>
        <dbReference type="Pfam" id="PF13568"/>
    </source>
</evidence>
<proteinExistence type="predicted"/>
<gene>
    <name evidence="2" type="ORF">JCM18694_23570</name>
</gene>
<name>A0ABQ0ZL07_9BACT</name>
<keyword evidence="3" id="KW-1185">Reference proteome</keyword>
<feature type="domain" description="Outer membrane protein beta-barrel" evidence="1">
    <location>
        <begin position="178"/>
        <end position="336"/>
    </location>
</feature>
<evidence type="ECO:0000313" key="2">
    <source>
        <dbReference type="EMBL" id="GET22111.1"/>
    </source>
</evidence>